<dbReference type="GO" id="GO:0000160">
    <property type="term" value="P:phosphorelay signal transduction system"/>
    <property type="evidence" value="ECO:0007669"/>
    <property type="project" value="InterPro"/>
</dbReference>
<evidence type="ECO:0000313" key="7">
    <source>
        <dbReference type="Proteomes" id="UP000522163"/>
    </source>
</evidence>
<dbReference type="InterPro" id="IPR043128">
    <property type="entry name" value="Rev_trsase/Diguanyl_cyclase"/>
</dbReference>
<evidence type="ECO:0000259" key="4">
    <source>
        <dbReference type="PROSITE" id="PS50110"/>
    </source>
</evidence>
<proteinExistence type="predicted"/>
<dbReference type="NCBIfam" id="TIGR00254">
    <property type="entry name" value="GGDEF"/>
    <property type="match status" value="1"/>
</dbReference>
<dbReference type="GO" id="GO:0052621">
    <property type="term" value="F:diguanylate cyclase activity"/>
    <property type="evidence" value="ECO:0007669"/>
    <property type="project" value="TreeGrafter"/>
</dbReference>
<dbReference type="InterPro" id="IPR050469">
    <property type="entry name" value="Diguanylate_Cyclase"/>
</dbReference>
<dbReference type="SMART" id="SM00448">
    <property type="entry name" value="REC"/>
    <property type="match status" value="1"/>
</dbReference>
<evidence type="ECO:0000259" key="5">
    <source>
        <dbReference type="PROSITE" id="PS50887"/>
    </source>
</evidence>
<evidence type="ECO:0000256" key="1">
    <source>
        <dbReference type="ARBA" id="ARBA00018672"/>
    </source>
</evidence>
<dbReference type="InterPro" id="IPR011006">
    <property type="entry name" value="CheY-like_superfamily"/>
</dbReference>
<dbReference type="PROSITE" id="PS50110">
    <property type="entry name" value="RESPONSE_REGULATORY"/>
    <property type="match status" value="1"/>
</dbReference>
<comment type="caution">
    <text evidence="6">The sequence shown here is derived from an EMBL/GenBank/DDBJ whole genome shotgun (WGS) entry which is preliminary data.</text>
</comment>
<dbReference type="PANTHER" id="PTHR45138:SF9">
    <property type="entry name" value="DIGUANYLATE CYCLASE DGCM-RELATED"/>
    <property type="match status" value="1"/>
</dbReference>
<evidence type="ECO:0000256" key="3">
    <source>
        <dbReference type="PROSITE-ProRule" id="PRU00169"/>
    </source>
</evidence>
<dbReference type="CDD" id="cd00156">
    <property type="entry name" value="REC"/>
    <property type="match status" value="1"/>
</dbReference>
<dbReference type="RefSeq" id="WP_183684806.1">
    <property type="nucleotide sequence ID" value="NZ_JACHHH010000014.1"/>
</dbReference>
<keyword evidence="3" id="KW-0597">Phosphoprotein</keyword>
<dbReference type="Pfam" id="PF00990">
    <property type="entry name" value="GGDEF"/>
    <property type="match status" value="1"/>
</dbReference>
<feature type="domain" description="GGDEF" evidence="5">
    <location>
        <begin position="161"/>
        <end position="297"/>
    </location>
</feature>
<sequence>MSQRVVIVDDELIPRKIAEKALKDHYQIATYDNAKTALEDLPNSKPDILLVDLHMPEMDGYAFLKEIRRLERHDLANIPVVIMTSDEDSGAEIKGFDLGAYDYIRKPLLPDLLLRRVERIIKREQMLKHLEKKADIDVLTGLFNRSACVQQINEYLQMKKDTGLLLMLDLDHFKMVNDRFGHEMGDQVLMEVAKVLQGLVRSDDVLGRIGGDEFIIFYRGFWNEDALKDRCEEICLKVKSCLEHVLGSSVSGQFGISIGVAMAPQQGSDFLSLYQKADEAMYHVKSAGHGGYFVFSEEQEEEEEISNVVSLPEIQKRIEGRDYFPGAYMVDYEDFCSIYHFLKRTGERAQLPVQMVLFTVEESSDADRRGTENRMRNFGGLLSKTIRRGDVVVRCGNKQYMILLVGASAESSHVAIDRVMRQRSLEEQEEYPIRVEINSLIG</sequence>
<evidence type="ECO:0000256" key="2">
    <source>
        <dbReference type="ARBA" id="ARBA00024867"/>
    </source>
</evidence>
<name>A0A7W9SHL3_9FIRM</name>
<dbReference type="SUPFAM" id="SSF55073">
    <property type="entry name" value="Nucleotide cyclase"/>
    <property type="match status" value="1"/>
</dbReference>
<dbReference type="Pfam" id="PF00072">
    <property type="entry name" value="Response_reg"/>
    <property type="match status" value="1"/>
</dbReference>
<dbReference type="PROSITE" id="PS50887">
    <property type="entry name" value="GGDEF"/>
    <property type="match status" value="2"/>
</dbReference>
<dbReference type="EMBL" id="JACHHH010000014">
    <property type="protein sequence ID" value="MBB6042329.1"/>
    <property type="molecule type" value="Genomic_DNA"/>
</dbReference>
<dbReference type="InterPro" id="IPR000160">
    <property type="entry name" value="GGDEF_dom"/>
</dbReference>
<dbReference type="AlphaFoldDB" id="A0A7W9SHL3"/>
<gene>
    <name evidence="6" type="ORF">HNQ46_002325</name>
</gene>
<dbReference type="InterPro" id="IPR029787">
    <property type="entry name" value="Nucleotide_cyclase"/>
</dbReference>
<reference evidence="6 7" key="1">
    <citation type="submission" date="2020-08" db="EMBL/GenBank/DDBJ databases">
        <title>Genomic Encyclopedia of Type Strains, Phase IV (KMG-IV): sequencing the most valuable type-strain genomes for metagenomic binning, comparative biology and taxonomic classification.</title>
        <authorList>
            <person name="Goeker M."/>
        </authorList>
    </citation>
    <scope>NUCLEOTIDE SEQUENCE [LARGE SCALE GENOMIC DNA]</scope>
    <source>
        <strain evidence="6 7">DSM 17245</strain>
    </source>
</reference>
<comment type="function">
    <text evidence="2">May play the central regulatory role in sporulation. It may be an element of the effector pathway responsible for the activation of sporulation genes in response to nutritional stress. Spo0A may act in concert with spo0H (a sigma factor) to control the expression of some genes that are critical to the sporulation process.</text>
</comment>
<dbReference type="SMART" id="SM00267">
    <property type="entry name" value="GGDEF"/>
    <property type="match status" value="1"/>
</dbReference>
<dbReference type="Gene3D" id="3.40.50.2300">
    <property type="match status" value="1"/>
</dbReference>
<feature type="domain" description="GGDEF" evidence="5">
    <location>
        <begin position="351"/>
        <end position="442"/>
    </location>
</feature>
<organism evidence="6 7">
    <name type="scientific">Oribacterium sinus</name>
    <dbReference type="NCBI Taxonomy" id="237576"/>
    <lineage>
        <taxon>Bacteria</taxon>
        <taxon>Bacillati</taxon>
        <taxon>Bacillota</taxon>
        <taxon>Clostridia</taxon>
        <taxon>Lachnospirales</taxon>
        <taxon>Lachnospiraceae</taxon>
        <taxon>Oribacterium</taxon>
    </lineage>
</organism>
<accession>A0A7W9SHL3</accession>
<dbReference type="CDD" id="cd01949">
    <property type="entry name" value="GGDEF"/>
    <property type="match status" value="1"/>
</dbReference>
<dbReference type="Gene3D" id="3.30.70.270">
    <property type="match status" value="1"/>
</dbReference>
<dbReference type="SUPFAM" id="SSF52172">
    <property type="entry name" value="CheY-like"/>
    <property type="match status" value="1"/>
</dbReference>
<dbReference type="InterPro" id="IPR001789">
    <property type="entry name" value="Sig_transdc_resp-reg_receiver"/>
</dbReference>
<evidence type="ECO:0000313" key="6">
    <source>
        <dbReference type="EMBL" id="MBB6042329.1"/>
    </source>
</evidence>
<dbReference type="Proteomes" id="UP000522163">
    <property type="component" value="Unassembled WGS sequence"/>
</dbReference>
<feature type="modified residue" description="4-aspartylphosphate" evidence="3">
    <location>
        <position position="52"/>
    </location>
</feature>
<dbReference type="PANTHER" id="PTHR45138">
    <property type="entry name" value="REGULATORY COMPONENTS OF SENSORY TRANSDUCTION SYSTEM"/>
    <property type="match status" value="1"/>
</dbReference>
<feature type="domain" description="Response regulatory" evidence="4">
    <location>
        <begin position="4"/>
        <end position="121"/>
    </location>
</feature>
<dbReference type="GeneID" id="85015838"/>
<protein>
    <recommendedName>
        <fullName evidence="1">Stage 0 sporulation protein A homolog</fullName>
    </recommendedName>
</protein>